<evidence type="ECO:0000256" key="6">
    <source>
        <dbReference type="SAM" id="Phobius"/>
    </source>
</evidence>
<evidence type="ECO:0000313" key="9">
    <source>
        <dbReference type="Proteomes" id="UP000564644"/>
    </source>
</evidence>
<comment type="subcellular location">
    <subcellularLocation>
        <location evidence="1">Cell membrane</location>
        <topology evidence="1">Multi-pass membrane protein</topology>
    </subcellularLocation>
</comment>
<gene>
    <name evidence="8" type="ORF">H7C18_05645</name>
</gene>
<dbReference type="InterPro" id="IPR038323">
    <property type="entry name" value="ArAE_1_C_sf"/>
</dbReference>
<feature type="transmembrane region" description="Helical" evidence="6">
    <location>
        <begin position="72"/>
        <end position="89"/>
    </location>
</feature>
<keyword evidence="9" id="KW-1185">Reference proteome</keyword>
<feature type="transmembrane region" description="Helical" evidence="6">
    <location>
        <begin position="96"/>
        <end position="116"/>
    </location>
</feature>
<reference evidence="8 9" key="1">
    <citation type="submission" date="2020-08" db="EMBL/GenBank/DDBJ databases">
        <title>Cohnella phylogeny.</title>
        <authorList>
            <person name="Dunlap C."/>
        </authorList>
    </citation>
    <scope>NUCLEOTIDE SEQUENCE [LARGE SCALE GENOMIC DNA]</scope>
    <source>
        <strain evidence="8 9">CBP 2801</strain>
    </source>
</reference>
<dbReference type="Pfam" id="PF06081">
    <property type="entry name" value="ArAE_1"/>
    <property type="match status" value="1"/>
</dbReference>
<comment type="caution">
    <text evidence="8">The sequence shown here is derived from an EMBL/GenBank/DDBJ whole genome shotgun (WGS) entry which is preliminary data.</text>
</comment>
<evidence type="ECO:0000256" key="4">
    <source>
        <dbReference type="ARBA" id="ARBA00022989"/>
    </source>
</evidence>
<name>A0A7X0SI23_9BACL</name>
<keyword evidence="3 6" id="KW-0812">Transmembrane</keyword>
<evidence type="ECO:0000313" key="8">
    <source>
        <dbReference type="EMBL" id="MBB6730378.1"/>
    </source>
</evidence>
<evidence type="ECO:0000256" key="1">
    <source>
        <dbReference type="ARBA" id="ARBA00004651"/>
    </source>
</evidence>
<evidence type="ECO:0000256" key="3">
    <source>
        <dbReference type="ARBA" id="ARBA00022692"/>
    </source>
</evidence>
<dbReference type="GO" id="GO:0005886">
    <property type="term" value="C:plasma membrane"/>
    <property type="evidence" value="ECO:0007669"/>
    <property type="project" value="UniProtKB-SubCell"/>
</dbReference>
<evidence type="ECO:0000256" key="2">
    <source>
        <dbReference type="ARBA" id="ARBA00022475"/>
    </source>
</evidence>
<dbReference type="Gene3D" id="1.20.120.940">
    <property type="entry name" value="Putative aromatic acid exporter, C-terminal domain"/>
    <property type="match status" value="1"/>
</dbReference>
<evidence type="ECO:0000256" key="5">
    <source>
        <dbReference type="ARBA" id="ARBA00023136"/>
    </source>
</evidence>
<dbReference type="PANTHER" id="PTHR40064">
    <property type="entry name" value="MEMBRANE PROTEIN-RELATED"/>
    <property type="match status" value="1"/>
</dbReference>
<dbReference type="Proteomes" id="UP000564644">
    <property type="component" value="Unassembled WGS sequence"/>
</dbReference>
<sequence>MGIRVIKTAVATLTAIYAAMLLNVDNPLAAGILAIMGVDTTRWRGVRTVLARFGASAVGLGVASALFYFFGFHIWVLSVYILIAFPLVARAGFKEGIVTGAVVVFHLFATGVVSVHTISNELFLLLIGLGWATFFNFVYMPKEKKTLEKLREETELGFAAVFAELARYLRNPDRIWSGGELLATESAVEEGMAVANRARENRLLPQTEPWLLYFHMRRQQLDSIQSMMESVALASERVPQAQDIAGLFERLADDVRSDYYEGQTETGLDSLERQFKSMALPATRDEFETRAALLQLCRELRRYLSIAKREKKRRSSSQQSVIE</sequence>
<dbReference type="EMBL" id="JACJVO010000007">
    <property type="protein sequence ID" value="MBB6730378.1"/>
    <property type="molecule type" value="Genomic_DNA"/>
</dbReference>
<organism evidence="8 9">
    <name type="scientific">Cohnella zeiphila</name>
    <dbReference type="NCBI Taxonomy" id="2761120"/>
    <lineage>
        <taxon>Bacteria</taxon>
        <taxon>Bacillati</taxon>
        <taxon>Bacillota</taxon>
        <taxon>Bacilli</taxon>
        <taxon>Bacillales</taxon>
        <taxon>Paenibacillaceae</taxon>
        <taxon>Cohnella</taxon>
    </lineage>
</organism>
<dbReference type="RefSeq" id="WP_185128048.1">
    <property type="nucleotide sequence ID" value="NZ_JACJVO010000007.1"/>
</dbReference>
<dbReference type="InterPro" id="IPR021062">
    <property type="entry name" value="ArAE_1_C"/>
</dbReference>
<keyword evidence="2" id="KW-1003">Cell membrane</keyword>
<feature type="transmembrane region" description="Helical" evidence="6">
    <location>
        <begin position="15"/>
        <end position="37"/>
    </location>
</feature>
<keyword evidence="5 6" id="KW-0472">Membrane</keyword>
<feature type="transmembrane region" description="Helical" evidence="6">
    <location>
        <begin position="122"/>
        <end position="141"/>
    </location>
</feature>
<accession>A0A7X0SI23</accession>
<dbReference type="PANTHER" id="PTHR40064:SF1">
    <property type="entry name" value="MEMBRANE PROTEIN"/>
    <property type="match status" value="1"/>
</dbReference>
<keyword evidence="4 6" id="KW-1133">Transmembrane helix</keyword>
<dbReference type="Pfam" id="PF11728">
    <property type="entry name" value="ArAE_1_C"/>
    <property type="match status" value="1"/>
</dbReference>
<proteinExistence type="predicted"/>
<dbReference type="InterPro" id="IPR010343">
    <property type="entry name" value="ArAE_1"/>
</dbReference>
<dbReference type="InterPro" id="IPR052984">
    <property type="entry name" value="UPF0421"/>
</dbReference>
<evidence type="ECO:0000259" key="7">
    <source>
        <dbReference type="Pfam" id="PF11728"/>
    </source>
</evidence>
<feature type="domain" description="Putative aromatic acid exporter C-terminal" evidence="7">
    <location>
        <begin position="145"/>
        <end position="306"/>
    </location>
</feature>
<protein>
    <submittedName>
        <fullName evidence="8">Aromatic acid exporter family protein</fullName>
    </submittedName>
</protein>
<dbReference type="AlphaFoldDB" id="A0A7X0SI23"/>